<dbReference type="RefSeq" id="WP_033241910.1">
    <property type="nucleotide sequence ID" value="NZ_JBIRUQ010000001.1"/>
</dbReference>
<protein>
    <submittedName>
        <fullName evidence="2">Uncharacterized protein</fullName>
    </submittedName>
</protein>
<evidence type="ECO:0000313" key="3">
    <source>
        <dbReference type="Proteomes" id="UP001611263"/>
    </source>
</evidence>
<gene>
    <name evidence="2" type="ORF">ACH4WX_06200</name>
</gene>
<feature type="compositionally biased region" description="Polar residues" evidence="1">
    <location>
        <begin position="32"/>
        <end position="44"/>
    </location>
</feature>
<sequence length="67" mass="7417">MYLDRFDAELRRVAEERDAARAARAELAAARGSSSPSDPSNTEGFNLIQELRREVDRLSAPLNPESA</sequence>
<organism evidence="2 3">
    <name type="scientific">Nocardia carnea</name>
    <dbReference type="NCBI Taxonomy" id="37328"/>
    <lineage>
        <taxon>Bacteria</taxon>
        <taxon>Bacillati</taxon>
        <taxon>Actinomycetota</taxon>
        <taxon>Actinomycetes</taxon>
        <taxon>Mycobacteriales</taxon>
        <taxon>Nocardiaceae</taxon>
        <taxon>Nocardia</taxon>
    </lineage>
</organism>
<evidence type="ECO:0000256" key="1">
    <source>
        <dbReference type="SAM" id="MobiDB-lite"/>
    </source>
</evidence>
<proteinExistence type="predicted"/>
<accession>A0ABW7THH6</accession>
<dbReference type="GeneID" id="93505322"/>
<feature type="region of interest" description="Disordered" evidence="1">
    <location>
        <begin position="25"/>
        <end position="46"/>
    </location>
</feature>
<comment type="caution">
    <text evidence="2">The sequence shown here is derived from an EMBL/GenBank/DDBJ whole genome shotgun (WGS) entry which is preliminary data.</text>
</comment>
<evidence type="ECO:0000313" key="2">
    <source>
        <dbReference type="EMBL" id="MFI1460300.1"/>
    </source>
</evidence>
<reference evidence="2 3" key="1">
    <citation type="submission" date="2024-10" db="EMBL/GenBank/DDBJ databases">
        <title>The Natural Products Discovery Center: Release of the First 8490 Sequenced Strains for Exploring Actinobacteria Biosynthetic Diversity.</title>
        <authorList>
            <person name="Kalkreuter E."/>
            <person name="Kautsar S.A."/>
            <person name="Yang D."/>
            <person name="Bader C.D."/>
            <person name="Teijaro C.N."/>
            <person name="Fluegel L."/>
            <person name="Davis C.M."/>
            <person name="Simpson J.R."/>
            <person name="Lauterbach L."/>
            <person name="Steele A.D."/>
            <person name="Gui C."/>
            <person name="Meng S."/>
            <person name="Li G."/>
            <person name="Viehrig K."/>
            <person name="Ye F."/>
            <person name="Su P."/>
            <person name="Kiefer A.F."/>
            <person name="Nichols A."/>
            <person name="Cepeda A.J."/>
            <person name="Yan W."/>
            <person name="Fan B."/>
            <person name="Jiang Y."/>
            <person name="Adhikari A."/>
            <person name="Zheng C.-J."/>
            <person name="Schuster L."/>
            <person name="Cowan T.M."/>
            <person name="Smanski M.J."/>
            <person name="Chevrette M.G."/>
            <person name="De Carvalho L.P.S."/>
            <person name="Shen B."/>
        </authorList>
    </citation>
    <scope>NUCLEOTIDE SEQUENCE [LARGE SCALE GENOMIC DNA]</scope>
    <source>
        <strain evidence="2 3">NPDC020568</strain>
    </source>
</reference>
<name>A0ABW7THH6_9NOCA</name>
<dbReference type="Proteomes" id="UP001611263">
    <property type="component" value="Unassembled WGS sequence"/>
</dbReference>
<dbReference type="EMBL" id="JBIRUQ010000001">
    <property type="protein sequence ID" value="MFI1460300.1"/>
    <property type="molecule type" value="Genomic_DNA"/>
</dbReference>
<keyword evidence="3" id="KW-1185">Reference proteome</keyword>